<evidence type="ECO:0000313" key="6">
    <source>
        <dbReference type="EMBL" id="MCG7321411.1"/>
    </source>
</evidence>
<dbReference type="InterPro" id="IPR002716">
    <property type="entry name" value="PIN_dom"/>
</dbReference>
<evidence type="ECO:0000256" key="1">
    <source>
        <dbReference type="ARBA" id="ARBA00022722"/>
    </source>
</evidence>
<evidence type="ECO:0000256" key="2">
    <source>
        <dbReference type="ARBA" id="ARBA00022723"/>
    </source>
</evidence>
<dbReference type="PANTHER" id="PTHR38826:SF5">
    <property type="entry name" value="RIBONUCLEASE VAPC13"/>
    <property type="match status" value="1"/>
</dbReference>
<protein>
    <submittedName>
        <fullName evidence="6">Type II toxin-antitoxin system VapC family toxin</fullName>
    </submittedName>
</protein>
<evidence type="ECO:0000256" key="4">
    <source>
        <dbReference type="ARBA" id="ARBA00022842"/>
    </source>
</evidence>
<dbReference type="Pfam" id="PF01850">
    <property type="entry name" value="PIN"/>
    <property type="match status" value="1"/>
</dbReference>
<sequence>MNEVFVDSAVPLLAAGGAHRLRAASREVMAAVAAGSVRMHASVEMLQEFTHHRMRMGAVPEALLDARDLADMTVVHAFDLEVWQEATRLMQVSAIRGRDAVHAATALLAGFDEIISPDTDFVDVPGLRRIHPADWPAS</sequence>
<evidence type="ECO:0000256" key="3">
    <source>
        <dbReference type="ARBA" id="ARBA00022801"/>
    </source>
</evidence>
<keyword evidence="3" id="KW-0378">Hydrolase</keyword>
<dbReference type="InterPro" id="IPR029060">
    <property type="entry name" value="PIN-like_dom_sf"/>
</dbReference>
<keyword evidence="2" id="KW-0479">Metal-binding</keyword>
<gene>
    <name evidence="6" type="ORF">MHL29_05810</name>
</gene>
<keyword evidence="7" id="KW-1185">Reference proteome</keyword>
<keyword evidence="1" id="KW-0540">Nuclease</keyword>
<dbReference type="Proteomes" id="UP001521931">
    <property type="component" value="Unassembled WGS sequence"/>
</dbReference>
<dbReference type="PANTHER" id="PTHR38826">
    <property type="entry name" value="RIBONUCLEASE VAPC13"/>
    <property type="match status" value="1"/>
</dbReference>
<accession>A0ABS9Q0L0</accession>
<dbReference type="EMBL" id="JAKRCV010000012">
    <property type="protein sequence ID" value="MCG7321411.1"/>
    <property type="molecule type" value="Genomic_DNA"/>
</dbReference>
<reference evidence="6 7" key="1">
    <citation type="submission" date="2022-02" db="EMBL/GenBank/DDBJ databases">
        <title>Uncovering new skin microbiome diversity through culturing and metagenomics.</title>
        <authorList>
            <person name="Conlan S."/>
            <person name="Deming C."/>
            <person name="Nisc Comparative Sequencing Program N."/>
            <person name="Segre J.A."/>
        </authorList>
    </citation>
    <scope>NUCLEOTIDE SEQUENCE [LARGE SCALE GENOMIC DNA]</scope>
    <source>
        <strain evidence="6 7">ACRQZ</strain>
    </source>
</reference>
<evidence type="ECO:0000259" key="5">
    <source>
        <dbReference type="Pfam" id="PF01850"/>
    </source>
</evidence>
<organism evidence="6 7">
    <name type="scientific">Arsenicicoccus bolidensis</name>
    <dbReference type="NCBI Taxonomy" id="229480"/>
    <lineage>
        <taxon>Bacteria</taxon>
        <taxon>Bacillati</taxon>
        <taxon>Actinomycetota</taxon>
        <taxon>Actinomycetes</taxon>
        <taxon>Micrococcales</taxon>
        <taxon>Intrasporangiaceae</taxon>
        <taxon>Arsenicicoccus</taxon>
    </lineage>
</organism>
<evidence type="ECO:0000313" key="7">
    <source>
        <dbReference type="Proteomes" id="UP001521931"/>
    </source>
</evidence>
<dbReference type="RefSeq" id="WP_019286445.1">
    <property type="nucleotide sequence ID" value="NZ_DAMCTM010000022.1"/>
</dbReference>
<comment type="caution">
    <text evidence="6">The sequence shown here is derived from an EMBL/GenBank/DDBJ whole genome shotgun (WGS) entry which is preliminary data.</text>
</comment>
<dbReference type="InterPro" id="IPR052106">
    <property type="entry name" value="PINc/VapC_TA"/>
</dbReference>
<feature type="domain" description="PIN" evidence="5">
    <location>
        <begin position="5"/>
        <end position="126"/>
    </location>
</feature>
<dbReference type="SUPFAM" id="SSF88723">
    <property type="entry name" value="PIN domain-like"/>
    <property type="match status" value="1"/>
</dbReference>
<keyword evidence="4" id="KW-0460">Magnesium</keyword>
<proteinExistence type="predicted"/>
<name>A0ABS9Q0L0_9MICO</name>